<keyword evidence="2" id="KW-1185">Reference proteome</keyword>
<reference evidence="1 2" key="1">
    <citation type="submission" date="2021-03" db="EMBL/GenBank/DDBJ databases">
        <authorList>
            <person name="Gilmore M.S."/>
            <person name="Schwartzman J."/>
            <person name="Van Tyne D."/>
            <person name="Martin M."/>
            <person name="Earl A.M."/>
            <person name="Manson A.L."/>
            <person name="Straub T."/>
            <person name="Salamzade R."/>
            <person name="Saavedra J."/>
            <person name="Lebreton F."/>
            <person name="Prichula J."/>
            <person name="Schaufler K."/>
            <person name="Gaca A."/>
            <person name="Sgardioli B."/>
            <person name="Wagenaar J."/>
            <person name="Strong T."/>
        </authorList>
    </citation>
    <scope>NUCLEOTIDE SEQUENCE [LARGE SCALE GENOMIC DNA]</scope>
    <source>
        <strain evidence="1 2">DIV1094</strain>
    </source>
</reference>
<organism evidence="1 2">
    <name type="scientific">Candidatus Enterococcus mangumiae</name>
    <dbReference type="NCBI Taxonomy" id="2230878"/>
    <lineage>
        <taxon>Bacteria</taxon>
        <taxon>Bacillati</taxon>
        <taxon>Bacillota</taxon>
        <taxon>Bacilli</taxon>
        <taxon>Lactobacillales</taxon>
        <taxon>Enterococcaceae</taxon>
        <taxon>Enterococcus</taxon>
    </lineage>
</organism>
<reference evidence="1 2" key="2">
    <citation type="submission" date="2024-03" db="EMBL/GenBank/DDBJ databases">
        <title>The Genome Sequence of Enterococcus sp. DIV1094.</title>
        <authorList>
            <consortium name="The Broad Institute Genomics Platform"/>
            <consortium name="The Broad Institute Microbial Omics Core"/>
            <consortium name="The Broad Institute Genomic Center for Infectious Diseases"/>
            <person name="Earl A."/>
            <person name="Manson A."/>
            <person name="Gilmore M."/>
            <person name="Schwartman J."/>
            <person name="Shea T."/>
            <person name="Abouelleil A."/>
            <person name="Cao P."/>
            <person name="Chapman S."/>
            <person name="Cusick C."/>
            <person name="Young S."/>
            <person name="Neafsey D."/>
            <person name="Nusbaum C."/>
            <person name="Birren B."/>
        </authorList>
    </citation>
    <scope>NUCLEOTIDE SEQUENCE [LARGE SCALE GENOMIC DNA]</scope>
    <source>
        <strain evidence="1 2">DIV1094</strain>
    </source>
</reference>
<protein>
    <submittedName>
        <fullName evidence="1">Uncharacterized protein</fullName>
    </submittedName>
</protein>
<evidence type="ECO:0000313" key="2">
    <source>
        <dbReference type="Proteomes" id="UP000664360"/>
    </source>
</evidence>
<sequence length="49" mass="5760">MRQVYFKTSCVKGMADLYWLTKDALQSRQLTQENLEWVNDSIDQGNYDG</sequence>
<dbReference type="EMBL" id="CP147250">
    <property type="protein sequence ID" value="WYJ79503.1"/>
    <property type="molecule type" value="Genomic_DNA"/>
</dbReference>
<gene>
    <name evidence="1" type="ORF">DOK79_001043</name>
</gene>
<name>A0ABZ2SV78_9ENTE</name>
<proteinExistence type="predicted"/>
<dbReference type="RefSeq" id="WP_206859226.1">
    <property type="nucleotide sequence ID" value="NZ_CP147250.1"/>
</dbReference>
<evidence type="ECO:0000313" key="1">
    <source>
        <dbReference type="EMBL" id="WYJ79503.1"/>
    </source>
</evidence>
<accession>A0ABZ2SV78</accession>
<dbReference type="Proteomes" id="UP000664360">
    <property type="component" value="Chromosome"/>
</dbReference>